<dbReference type="AlphaFoldDB" id="A0A0B1PE36"/>
<sequence>MNINYLSSQISNVIEQVNGLLEDIGLPCQEREKRESELLSALSKTLNNHVRQITAEKHRLVEEAHHIMKTIKQMEASLDDQKPFVEHEDEKFLITYPLMKFLKELKQKHLQISKLHKERFEEVKKLVQSLISYSSFLEPSFVKITLPPTSPSANIPPTFDLSQKYIISLKKEIDRVQKDYLQRIATVKSLSENIILLWAELGTPQVQTDRKIVEHYRISPEQLGLHEADIIQLRLKRDKLLEEKRRRENQLQDLNEKVEFLWNKLGVEYDYRENFLNSNRGCGIRQINEFEYELARLSELKRQNLNVFIEDARYKIQELWDSLYFSEEQMLEFTPAFSDVYSDVLLEAHEQEILKLKALKDQYATILVLLEKHRSLIKDRDDLQASSQDASRLLGRGQKGEKRDPTRLLREEKMRKRISKELPKVTSELSKELEKWENEHGRAFLVYGERYLDSLLEDSKTLHVPRSKTPAGSIPTKKSPKRGPLTGPTINTNLPQACVASRPGAQTPAAKTNVRYNGALSTVKRSPSKIPARVPISNIKNDNSPQRKFVSSSNQGSEPTTSTSLTHIPPPKMKEFYIPPPDSKLNYRAESVISGVSLRQVTPEDMFVEDSNCKDSQWLQITSNHQPHVPVPTYQNDGLSSSEFCSSRQTSLASNTTVSGSENWQTIDEDSEPEEEINDVYYTKLCSLNGKRFIPSEYFSRSQLKKQKASVDQPTIRSGNMAIEVCSTASNTPG</sequence>
<keyword evidence="4" id="KW-1185">Reference proteome</keyword>
<dbReference type="OMA" id="QLHGIYD"/>
<dbReference type="HOGENOM" id="CLU_013892_0_0_1"/>
<dbReference type="STRING" id="52586.A0A0B1PE36"/>
<dbReference type="Gene3D" id="1.20.58.1520">
    <property type="match status" value="1"/>
</dbReference>
<dbReference type="Proteomes" id="UP000030854">
    <property type="component" value="Unassembled WGS sequence"/>
</dbReference>
<feature type="coiled-coil region" evidence="1">
    <location>
        <begin position="230"/>
        <end position="257"/>
    </location>
</feature>
<feature type="region of interest" description="Disordered" evidence="2">
    <location>
        <begin position="463"/>
        <end position="495"/>
    </location>
</feature>
<evidence type="ECO:0000313" key="3">
    <source>
        <dbReference type="EMBL" id="KHJ34879.1"/>
    </source>
</evidence>
<feature type="region of interest" description="Disordered" evidence="2">
    <location>
        <begin position="388"/>
        <end position="407"/>
    </location>
</feature>
<gene>
    <name evidence="3" type="ORF">EV44_g0664</name>
</gene>
<accession>A0A0B1PE36</accession>
<comment type="caution">
    <text evidence="3">The sequence shown here is derived from an EMBL/GenBank/DDBJ whole genome shotgun (WGS) entry which is preliminary data.</text>
</comment>
<dbReference type="PANTHER" id="PTHR19321:SF41">
    <property type="entry name" value="FASCETTO-RELATED"/>
    <property type="match status" value="1"/>
</dbReference>
<dbReference type="Pfam" id="PF03999">
    <property type="entry name" value="MAP65_ASE1"/>
    <property type="match status" value="1"/>
</dbReference>
<dbReference type="GO" id="GO:0008017">
    <property type="term" value="F:microtubule binding"/>
    <property type="evidence" value="ECO:0007669"/>
    <property type="project" value="InterPro"/>
</dbReference>
<dbReference type="EMBL" id="JNVN01000632">
    <property type="protein sequence ID" value="KHJ34879.1"/>
    <property type="molecule type" value="Genomic_DNA"/>
</dbReference>
<feature type="compositionally biased region" description="Basic and acidic residues" evidence="2">
    <location>
        <begin position="398"/>
        <end position="407"/>
    </location>
</feature>
<dbReference type="InterPro" id="IPR007145">
    <property type="entry name" value="MAP65_Ase1_PRC1"/>
</dbReference>
<keyword evidence="1" id="KW-0175">Coiled coil</keyword>
<dbReference type="GO" id="GO:0051256">
    <property type="term" value="P:mitotic spindle midzone assembly"/>
    <property type="evidence" value="ECO:0007669"/>
    <property type="project" value="TreeGrafter"/>
</dbReference>
<feature type="region of interest" description="Disordered" evidence="2">
    <location>
        <begin position="518"/>
        <end position="572"/>
    </location>
</feature>
<evidence type="ECO:0000313" key="4">
    <source>
        <dbReference type="Proteomes" id="UP000030854"/>
    </source>
</evidence>
<feature type="compositionally biased region" description="Polar residues" evidence="2">
    <location>
        <begin position="538"/>
        <end position="566"/>
    </location>
</feature>
<evidence type="ECO:0000256" key="1">
    <source>
        <dbReference type="SAM" id="Coils"/>
    </source>
</evidence>
<reference evidence="3 4" key="1">
    <citation type="journal article" date="2014" name="BMC Genomics">
        <title>Adaptive genomic structural variation in the grape powdery mildew pathogen, Erysiphe necator.</title>
        <authorList>
            <person name="Jones L."/>
            <person name="Riaz S."/>
            <person name="Morales-Cruz A."/>
            <person name="Amrine K.C."/>
            <person name="McGuire B."/>
            <person name="Gubler W.D."/>
            <person name="Walker M.A."/>
            <person name="Cantu D."/>
        </authorList>
    </citation>
    <scope>NUCLEOTIDE SEQUENCE [LARGE SCALE GENOMIC DNA]</scope>
    <source>
        <strain evidence="4">c</strain>
    </source>
</reference>
<dbReference type="GO" id="GO:1990023">
    <property type="term" value="C:mitotic spindle midzone"/>
    <property type="evidence" value="ECO:0007669"/>
    <property type="project" value="TreeGrafter"/>
</dbReference>
<organism evidence="3 4">
    <name type="scientific">Uncinula necator</name>
    <name type="common">Grape powdery mildew</name>
    <dbReference type="NCBI Taxonomy" id="52586"/>
    <lineage>
        <taxon>Eukaryota</taxon>
        <taxon>Fungi</taxon>
        <taxon>Dikarya</taxon>
        <taxon>Ascomycota</taxon>
        <taxon>Pezizomycotina</taxon>
        <taxon>Leotiomycetes</taxon>
        <taxon>Erysiphales</taxon>
        <taxon>Erysiphaceae</taxon>
        <taxon>Erysiphe</taxon>
    </lineage>
</organism>
<proteinExistence type="predicted"/>
<dbReference type="GO" id="GO:0005737">
    <property type="term" value="C:cytoplasm"/>
    <property type="evidence" value="ECO:0007669"/>
    <property type="project" value="TreeGrafter"/>
</dbReference>
<evidence type="ECO:0000256" key="2">
    <source>
        <dbReference type="SAM" id="MobiDB-lite"/>
    </source>
</evidence>
<protein>
    <submittedName>
        <fullName evidence="3">Putative microtubule associated protein</fullName>
    </submittedName>
</protein>
<name>A0A0B1PE36_UNCNE</name>
<dbReference type="PANTHER" id="PTHR19321">
    <property type="entry name" value="PROTEIN REGULATOR OF CYTOKINESIS 1 PRC1-RELATED"/>
    <property type="match status" value="1"/>
</dbReference>